<dbReference type="EMBL" id="BBSA01000003">
    <property type="protein sequence ID" value="GAM61689.1"/>
    <property type="molecule type" value="Genomic_DNA"/>
</dbReference>
<reference evidence="1 2" key="1">
    <citation type="submission" date="2015-01" db="EMBL/GenBank/DDBJ databases">
        <title>Vibrio sp. C5 JCM 19232 whole genome shotgun sequence.</title>
        <authorList>
            <person name="Sawabe T."/>
            <person name="Meirelles P."/>
            <person name="Feng G."/>
            <person name="Sayaka M."/>
            <person name="Hattori M."/>
            <person name="Ohkuma M."/>
        </authorList>
    </citation>
    <scope>NUCLEOTIDE SEQUENCE [LARGE SCALE GENOMIC DNA]</scope>
    <source>
        <strain evidence="1 2">JCM19232</strain>
    </source>
</reference>
<protein>
    <submittedName>
        <fullName evidence="1">Uncharacterized protein</fullName>
    </submittedName>
</protein>
<dbReference type="Proteomes" id="UP000031670">
    <property type="component" value="Unassembled WGS sequence"/>
</dbReference>
<evidence type="ECO:0000313" key="2">
    <source>
        <dbReference type="Proteomes" id="UP000031670"/>
    </source>
</evidence>
<organism evidence="1 2">
    <name type="scientific">Vibrio ishigakensis</name>
    <dbReference type="NCBI Taxonomy" id="1481914"/>
    <lineage>
        <taxon>Bacteria</taxon>
        <taxon>Pseudomonadati</taxon>
        <taxon>Pseudomonadota</taxon>
        <taxon>Gammaproteobacteria</taxon>
        <taxon>Vibrionales</taxon>
        <taxon>Vibrionaceae</taxon>
        <taxon>Vibrio</taxon>
    </lineage>
</organism>
<sequence length="69" mass="7785">MIDMDFIRQQLRAPSTTGHQATELGEASNDLKNALATLEQYQHLFPNAQDELKTFVTHPELIELISSTD</sequence>
<dbReference type="AlphaFoldDB" id="A0A0B8PFQ1"/>
<name>A0A0B8PFQ1_9VIBR</name>
<gene>
    <name evidence="1" type="ORF">JCM19232_5990</name>
</gene>
<reference evidence="1 2" key="2">
    <citation type="submission" date="2015-01" db="EMBL/GenBank/DDBJ databases">
        <authorList>
            <consortium name="NBRP consortium"/>
            <person name="Sawabe T."/>
            <person name="Meirelles P."/>
            <person name="Feng G."/>
            <person name="Sayaka M."/>
            <person name="Hattori M."/>
            <person name="Ohkuma M."/>
        </authorList>
    </citation>
    <scope>NUCLEOTIDE SEQUENCE [LARGE SCALE GENOMIC DNA]</scope>
    <source>
        <strain evidence="1 2">JCM19232</strain>
    </source>
</reference>
<accession>A0A0B8PFQ1</accession>
<comment type="caution">
    <text evidence="1">The sequence shown here is derived from an EMBL/GenBank/DDBJ whole genome shotgun (WGS) entry which is preliminary data.</text>
</comment>
<proteinExistence type="predicted"/>
<evidence type="ECO:0000313" key="1">
    <source>
        <dbReference type="EMBL" id="GAM61689.1"/>
    </source>
</evidence>